<gene>
    <name evidence="1" type="ORF">US68_C0028G0003</name>
</gene>
<proteinExistence type="predicted"/>
<name>A0A0G0L7E3_9BACT</name>
<evidence type="ECO:0000313" key="2">
    <source>
        <dbReference type="Proteomes" id="UP000034231"/>
    </source>
</evidence>
<evidence type="ECO:0000313" key="1">
    <source>
        <dbReference type="EMBL" id="KKQ48576.1"/>
    </source>
</evidence>
<accession>A0A0G0L7E3</accession>
<sequence>MHQEIKCRVAPSLGGGFAGTPEKVWGTKPYNAETDKELPCVFFGLYGLPDFYALWRHKGKKWILWAGSDIRHFISGYWLAEKGEIKIEPRALAKWINKNCENWTENEIEANALKKFGIKSKICPSFMGNKNKYPISYQWNKKPKVYASVSGNDFLLYRWPEIEILGKKYSDIEFYLYGNTAPWRTKNKNVIIRGRISQDMMNEEIQDMQGGLRLLPFEGFSEIVAKGILWGQYPISAIKYPHTLSISEIGKLKNKKEPNFAGRKYYFNMLNKYPWNCRM</sequence>
<dbReference type="Proteomes" id="UP000034231">
    <property type="component" value="Unassembled WGS sequence"/>
</dbReference>
<protein>
    <submittedName>
        <fullName evidence="1">Uncharacterized protein</fullName>
    </submittedName>
</protein>
<organism evidence="1 2">
    <name type="scientific">Candidatus Shapirobacteria bacterium GW2011_GWE1_38_10</name>
    <dbReference type="NCBI Taxonomy" id="1618488"/>
    <lineage>
        <taxon>Bacteria</taxon>
        <taxon>Candidatus Shapironibacteriota</taxon>
    </lineage>
</organism>
<dbReference type="EMBL" id="LBTX01000028">
    <property type="protein sequence ID" value="KKQ48576.1"/>
    <property type="molecule type" value="Genomic_DNA"/>
</dbReference>
<reference evidence="1 2" key="1">
    <citation type="journal article" date="2015" name="Nature">
        <title>rRNA introns, odd ribosomes, and small enigmatic genomes across a large radiation of phyla.</title>
        <authorList>
            <person name="Brown C.T."/>
            <person name="Hug L.A."/>
            <person name="Thomas B.C."/>
            <person name="Sharon I."/>
            <person name="Castelle C.J."/>
            <person name="Singh A."/>
            <person name="Wilkins M.J."/>
            <person name="Williams K.H."/>
            <person name="Banfield J.F."/>
        </authorList>
    </citation>
    <scope>NUCLEOTIDE SEQUENCE [LARGE SCALE GENOMIC DNA]</scope>
</reference>
<dbReference type="AlphaFoldDB" id="A0A0G0L7E3"/>
<comment type="caution">
    <text evidence="1">The sequence shown here is derived from an EMBL/GenBank/DDBJ whole genome shotgun (WGS) entry which is preliminary data.</text>
</comment>